<proteinExistence type="inferred from homology"/>
<reference evidence="8 9" key="1">
    <citation type="journal article" date="2020" name="Nat. Commun.">
        <title>The structures of two archaeal type IV pili illuminate evolutionary relationships.</title>
        <authorList>
            <person name="Wang F."/>
            <person name="Baquero D.P."/>
            <person name="Su Z."/>
            <person name="Beltran L.C."/>
            <person name="Prangishvili D."/>
            <person name="Krupovic M."/>
            <person name="Egelman E.H."/>
        </authorList>
    </citation>
    <scope>NUCLEOTIDE SEQUENCE [LARGE SCALE GENOMIC DNA]</scope>
    <source>
        <strain evidence="8 9">POZ149</strain>
    </source>
</reference>
<dbReference type="InterPro" id="IPR010095">
    <property type="entry name" value="Cas12f1-like_TNB"/>
</dbReference>
<evidence type="ECO:0000256" key="3">
    <source>
        <dbReference type="ARBA" id="ARBA00022578"/>
    </source>
</evidence>
<name>A0A7S9IL67_SACSO</name>
<evidence type="ECO:0000259" key="6">
    <source>
        <dbReference type="Pfam" id="PF01385"/>
    </source>
</evidence>
<dbReference type="AlphaFoldDB" id="A0A7S9IL67"/>
<feature type="domain" description="Probable transposase IS891/IS1136/IS1341" evidence="6">
    <location>
        <begin position="185"/>
        <end position="289"/>
    </location>
</feature>
<dbReference type="GO" id="GO:0006310">
    <property type="term" value="P:DNA recombination"/>
    <property type="evidence" value="ECO:0007669"/>
    <property type="project" value="UniProtKB-KW"/>
</dbReference>
<evidence type="ECO:0000259" key="7">
    <source>
        <dbReference type="Pfam" id="PF07282"/>
    </source>
</evidence>
<dbReference type="Proteomes" id="UP000594632">
    <property type="component" value="Chromosome"/>
</dbReference>
<evidence type="ECO:0000256" key="2">
    <source>
        <dbReference type="ARBA" id="ARBA00011044"/>
    </source>
</evidence>
<dbReference type="GO" id="GO:0032196">
    <property type="term" value="P:transposition"/>
    <property type="evidence" value="ECO:0007669"/>
    <property type="project" value="UniProtKB-KW"/>
</dbReference>
<accession>A0A7S9IL67</accession>
<comment type="similarity">
    <text evidence="2">In the N-terminal section; belongs to the transposase 2 family.</text>
</comment>
<dbReference type="NCBIfam" id="NF040570">
    <property type="entry name" value="guided_TnpB"/>
    <property type="match status" value="1"/>
</dbReference>
<evidence type="ECO:0000256" key="5">
    <source>
        <dbReference type="ARBA" id="ARBA00023172"/>
    </source>
</evidence>
<dbReference type="InterPro" id="IPR051399">
    <property type="entry name" value="RNA-guided_DNA_endo/Transpos"/>
</dbReference>
<organism evidence="8 9">
    <name type="scientific">Saccharolobus solfataricus</name>
    <name type="common">Sulfolobus solfataricus</name>
    <dbReference type="NCBI Taxonomy" id="2287"/>
    <lineage>
        <taxon>Archaea</taxon>
        <taxon>Thermoproteota</taxon>
        <taxon>Thermoprotei</taxon>
        <taxon>Sulfolobales</taxon>
        <taxon>Sulfolobaceae</taxon>
        <taxon>Saccharolobus</taxon>
    </lineage>
</organism>
<dbReference type="PANTHER" id="PTHR30405">
    <property type="entry name" value="TRANSPOSASE"/>
    <property type="match status" value="1"/>
</dbReference>
<dbReference type="InterPro" id="IPR001959">
    <property type="entry name" value="Transposase"/>
</dbReference>
<comment type="similarity">
    <text evidence="1">In the C-terminal section; belongs to the transposase 35 family.</text>
</comment>
<protein>
    <submittedName>
        <fullName evidence="8">IS200/IS605 family element transposase accessory protein TnpB</fullName>
    </submittedName>
</protein>
<feature type="domain" description="Cas12f1-like TNB" evidence="7">
    <location>
        <begin position="304"/>
        <end position="370"/>
    </location>
</feature>
<evidence type="ECO:0000256" key="1">
    <source>
        <dbReference type="ARBA" id="ARBA00008761"/>
    </source>
</evidence>
<evidence type="ECO:0000313" key="8">
    <source>
        <dbReference type="EMBL" id="QPG51229.1"/>
    </source>
</evidence>
<evidence type="ECO:0000256" key="4">
    <source>
        <dbReference type="ARBA" id="ARBA00023125"/>
    </source>
</evidence>
<dbReference type="NCBIfam" id="TIGR01766">
    <property type="entry name" value="IS200/IS605 family accessory protein TnpB-like domain"/>
    <property type="match status" value="1"/>
</dbReference>
<dbReference type="RefSeq" id="WP_063492791.1">
    <property type="nucleotide sequence ID" value="NZ_LT549890.1"/>
</dbReference>
<keyword evidence="5" id="KW-0233">DNA recombination</keyword>
<keyword evidence="4" id="KW-0238">DNA-binding</keyword>
<gene>
    <name evidence="8" type="primary">tnpB</name>
    <name evidence="8" type="ORF">HFC64_02730</name>
</gene>
<evidence type="ECO:0000313" key="9">
    <source>
        <dbReference type="Proteomes" id="UP000594632"/>
    </source>
</evidence>
<dbReference type="Pfam" id="PF01385">
    <property type="entry name" value="OrfB_IS605"/>
    <property type="match status" value="1"/>
</dbReference>
<dbReference type="Pfam" id="PF07282">
    <property type="entry name" value="Cas12f1-like_TNB"/>
    <property type="match status" value="1"/>
</dbReference>
<dbReference type="EMBL" id="CP050869">
    <property type="protein sequence ID" value="QPG51229.1"/>
    <property type="molecule type" value="Genomic_DNA"/>
</dbReference>
<dbReference type="PANTHER" id="PTHR30405:SF11">
    <property type="entry name" value="RNA-GUIDED DNA ENDONUCLEASE RV2885C-RELATED"/>
    <property type="match status" value="1"/>
</dbReference>
<keyword evidence="3" id="KW-0815">Transposition</keyword>
<sequence>MQLTSDVGFRFRAYTNEQALRALKAQLRLACEVYNTLRWADTYFYQRDGKGLTQTELRQMALDLRKQDEEYKQLHSQVVQQIVDRFYEAKKRFMDGLARFPREKKPHKYYSLVYSQSGWKVLSLREIRRKSNHKKKLMKLYLSHLGVFNVIVHRDFPLDKVKRIIVKLEPSGRIYIIFVVDYEFKALPSTGKVVAIDVGIEKLVTTSDGQYFPNLKPFERALTKVRELHRSLSRKRFLSHNWFKAKVKLARVYEHVKNLRKDIYMKLGKYFAEYYDIVVMEDISVKKLVGKSLKVRRRLHDVGFYEFRTILEYQLIKYGKKFTLVDPAYTSMTCARCGYVREDLTLFDRVFVCPKCGWIVDRDYNASLNILRRSGSERPSVWSSAFYRWQGGAMKQEALSVRGG</sequence>
<dbReference type="OrthoDB" id="33968at2157"/>
<dbReference type="GO" id="GO:0003677">
    <property type="term" value="F:DNA binding"/>
    <property type="evidence" value="ECO:0007669"/>
    <property type="project" value="UniProtKB-KW"/>
</dbReference>
<dbReference type="GeneID" id="27427688"/>